<keyword evidence="2" id="KW-1185">Reference proteome</keyword>
<name>A0A8S3WSV7_PARAO</name>
<organism evidence="1 2">
    <name type="scientific">Parnassius apollo</name>
    <name type="common">Apollo butterfly</name>
    <name type="synonym">Papilio apollo</name>
    <dbReference type="NCBI Taxonomy" id="110799"/>
    <lineage>
        <taxon>Eukaryota</taxon>
        <taxon>Metazoa</taxon>
        <taxon>Ecdysozoa</taxon>
        <taxon>Arthropoda</taxon>
        <taxon>Hexapoda</taxon>
        <taxon>Insecta</taxon>
        <taxon>Pterygota</taxon>
        <taxon>Neoptera</taxon>
        <taxon>Endopterygota</taxon>
        <taxon>Lepidoptera</taxon>
        <taxon>Glossata</taxon>
        <taxon>Ditrysia</taxon>
        <taxon>Papilionoidea</taxon>
        <taxon>Papilionidae</taxon>
        <taxon>Parnassiinae</taxon>
        <taxon>Parnassini</taxon>
        <taxon>Parnassius</taxon>
        <taxon>Parnassius</taxon>
    </lineage>
</organism>
<evidence type="ECO:0000313" key="1">
    <source>
        <dbReference type="EMBL" id="CAG4979532.1"/>
    </source>
</evidence>
<sequence length="73" mass="8652">MFVWQVYTCRHISSDIVGLVTEKSLECIAETGFSDDIVHFHMDKLRALYEKSDKKNKLKRLYMSAPRYKRRAP</sequence>
<dbReference type="AlphaFoldDB" id="A0A8S3WSV7"/>
<accession>A0A8S3WSV7</accession>
<dbReference type="EMBL" id="CAJQZP010000693">
    <property type="protein sequence ID" value="CAG4979532.1"/>
    <property type="molecule type" value="Genomic_DNA"/>
</dbReference>
<dbReference type="Proteomes" id="UP000691718">
    <property type="component" value="Unassembled WGS sequence"/>
</dbReference>
<dbReference type="OrthoDB" id="8194670at2759"/>
<proteinExistence type="predicted"/>
<reference evidence="1" key="1">
    <citation type="submission" date="2021-04" db="EMBL/GenBank/DDBJ databases">
        <authorList>
            <person name="Tunstrom K."/>
        </authorList>
    </citation>
    <scope>NUCLEOTIDE SEQUENCE</scope>
</reference>
<comment type="caution">
    <text evidence="1">The sequence shown here is derived from an EMBL/GenBank/DDBJ whole genome shotgun (WGS) entry which is preliminary data.</text>
</comment>
<gene>
    <name evidence="1" type="ORF">PAPOLLO_LOCUS9936</name>
</gene>
<protein>
    <submittedName>
        <fullName evidence="1">(apollo) hypothetical protein</fullName>
    </submittedName>
</protein>
<evidence type="ECO:0000313" key="2">
    <source>
        <dbReference type="Proteomes" id="UP000691718"/>
    </source>
</evidence>